<proteinExistence type="predicted"/>
<protein>
    <submittedName>
        <fullName evidence="1">Uncharacterized protein</fullName>
    </submittedName>
</protein>
<accession>A0AA38MN55</accession>
<evidence type="ECO:0000313" key="2">
    <source>
        <dbReference type="Proteomes" id="UP001168821"/>
    </source>
</evidence>
<dbReference type="AlphaFoldDB" id="A0AA38MN55"/>
<comment type="caution">
    <text evidence="1">The sequence shown here is derived from an EMBL/GenBank/DDBJ whole genome shotgun (WGS) entry which is preliminary data.</text>
</comment>
<gene>
    <name evidence="1" type="ORF">Zmor_005958</name>
</gene>
<dbReference type="Proteomes" id="UP001168821">
    <property type="component" value="Unassembled WGS sequence"/>
</dbReference>
<keyword evidence="2" id="KW-1185">Reference proteome</keyword>
<dbReference type="EMBL" id="JALNTZ010000002">
    <property type="protein sequence ID" value="KAJ3661567.1"/>
    <property type="molecule type" value="Genomic_DNA"/>
</dbReference>
<evidence type="ECO:0000313" key="1">
    <source>
        <dbReference type="EMBL" id="KAJ3661567.1"/>
    </source>
</evidence>
<reference evidence="1" key="1">
    <citation type="journal article" date="2023" name="G3 (Bethesda)">
        <title>Whole genome assemblies of Zophobas morio and Tenebrio molitor.</title>
        <authorList>
            <person name="Kaur S."/>
            <person name="Stinson S.A."/>
            <person name="diCenzo G.C."/>
        </authorList>
    </citation>
    <scope>NUCLEOTIDE SEQUENCE</scope>
    <source>
        <strain evidence="1">QUZm001</strain>
    </source>
</reference>
<sequence length="158" mass="18687">MAYLDGILHLFIVNYEENLQRIRQFRLARRRLRDAANPFDLPNFSFLKLFRLSKDAARYLINTLAPHMNNVLRQTGTASDESSDLILGSRRRREPRLFTVLSCHRDLDGDHRNGFNILSRRNGDRRNGDRRNGFNILSRRNGETVCYVNSRKFRYIDE</sequence>
<organism evidence="1 2">
    <name type="scientific">Zophobas morio</name>
    <dbReference type="NCBI Taxonomy" id="2755281"/>
    <lineage>
        <taxon>Eukaryota</taxon>
        <taxon>Metazoa</taxon>
        <taxon>Ecdysozoa</taxon>
        <taxon>Arthropoda</taxon>
        <taxon>Hexapoda</taxon>
        <taxon>Insecta</taxon>
        <taxon>Pterygota</taxon>
        <taxon>Neoptera</taxon>
        <taxon>Endopterygota</taxon>
        <taxon>Coleoptera</taxon>
        <taxon>Polyphaga</taxon>
        <taxon>Cucujiformia</taxon>
        <taxon>Tenebrionidae</taxon>
        <taxon>Zophobas</taxon>
    </lineage>
</organism>
<name>A0AA38MN55_9CUCU</name>